<dbReference type="HOGENOM" id="CLU_013476_2_1_0"/>
<dbReference type="UniPathway" id="UPA00223">
    <property type="reaction ID" value="UER00718"/>
</dbReference>
<dbReference type="CDD" id="cd01586">
    <property type="entry name" value="AcnA_IRP"/>
    <property type="match status" value="1"/>
</dbReference>
<dbReference type="InterPro" id="IPR036008">
    <property type="entry name" value="Aconitase_4Fe-4S_dom"/>
</dbReference>
<keyword evidence="5 9" id="KW-0408">Iron</keyword>
<dbReference type="Gene3D" id="6.10.190.10">
    <property type="match status" value="1"/>
</dbReference>
<dbReference type="Pfam" id="PF00330">
    <property type="entry name" value="Aconitase"/>
    <property type="match status" value="1"/>
</dbReference>
<evidence type="ECO:0000259" key="11">
    <source>
        <dbReference type="Pfam" id="PF00694"/>
    </source>
</evidence>
<dbReference type="GO" id="GO:0046872">
    <property type="term" value="F:metal ion binding"/>
    <property type="evidence" value="ECO:0007669"/>
    <property type="project" value="UniProtKB-KW"/>
</dbReference>
<feature type="domain" description="Aconitase A/isopropylmalate dehydratase small subunit swivel" evidence="11">
    <location>
        <begin position="676"/>
        <end position="802"/>
    </location>
</feature>
<dbReference type="Proteomes" id="UP000001520">
    <property type="component" value="Chromosome"/>
</dbReference>
<dbReference type="InterPro" id="IPR000573">
    <property type="entry name" value="AconitaseA/IPMdHydase_ssu_swvl"/>
</dbReference>
<proteinExistence type="inferred from homology"/>
<evidence type="ECO:0000256" key="3">
    <source>
        <dbReference type="ARBA" id="ARBA00007185"/>
    </source>
</evidence>
<keyword evidence="7 9" id="KW-0456">Lyase</keyword>
<evidence type="ECO:0000259" key="10">
    <source>
        <dbReference type="Pfam" id="PF00330"/>
    </source>
</evidence>
<keyword evidence="4" id="KW-0479">Metal-binding</keyword>
<dbReference type="NCBIfam" id="NF006757">
    <property type="entry name" value="PRK09277.1"/>
    <property type="match status" value="1"/>
</dbReference>
<gene>
    <name evidence="12" type="ordered locus">DEFDS_0679</name>
</gene>
<dbReference type="NCBIfam" id="NF009520">
    <property type="entry name" value="PRK12881.1"/>
    <property type="match status" value="1"/>
</dbReference>
<evidence type="ECO:0000256" key="4">
    <source>
        <dbReference type="ARBA" id="ARBA00022723"/>
    </source>
</evidence>
<evidence type="ECO:0000256" key="2">
    <source>
        <dbReference type="ARBA" id="ARBA00004717"/>
    </source>
</evidence>
<dbReference type="AlphaFoldDB" id="D3PC36"/>
<dbReference type="NCBIfam" id="TIGR01341">
    <property type="entry name" value="aconitase_1"/>
    <property type="match status" value="1"/>
</dbReference>
<dbReference type="Gene3D" id="3.20.19.10">
    <property type="entry name" value="Aconitase, domain 4"/>
    <property type="match status" value="1"/>
</dbReference>
<dbReference type="Pfam" id="PF00694">
    <property type="entry name" value="Aconitase_C"/>
    <property type="match status" value="1"/>
</dbReference>
<dbReference type="SUPFAM" id="SSF52016">
    <property type="entry name" value="LeuD/IlvD-like"/>
    <property type="match status" value="1"/>
</dbReference>
<comment type="pathway">
    <text evidence="2">Carbohydrate metabolism; tricarboxylic acid cycle; isocitrate from oxaloacetate: step 2/2.</text>
</comment>
<dbReference type="PRINTS" id="PR00415">
    <property type="entry name" value="ACONITASE"/>
</dbReference>
<dbReference type="EMBL" id="AP011529">
    <property type="protein sequence ID" value="BAI80159.1"/>
    <property type="molecule type" value="Genomic_DNA"/>
</dbReference>
<evidence type="ECO:0000313" key="12">
    <source>
        <dbReference type="EMBL" id="BAI80159.1"/>
    </source>
</evidence>
<dbReference type="GO" id="GO:0003994">
    <property type="term" value="F:aconitate hydratase activity"/>
    <property type="evidence" value="ECO:0007669"/>
    <property type="project" value="UniProtKB-EC"/>
</dbReference>
<dbReference type="GO" id="GO:0051539">
    <property type="term" value="F:4 iron, 4 sulfur cluster binding"/>
    <property type="evidence" value="ECO:0007669"/>
    <property type="project" value="UniProtKB-KW"/>
</dbReference>
<dbReference type="CDD" id="cd01580">
    <property type="entry name" value="AcnA_IRP_Swivel"/>
    <property type="match status" value="1"/>
</dbReference>
<dbReference type="eggNOG" id="COG1048">
    <property type="taxonomic scope" value="Bacteria"/>
</dbReference>
<dbReference type="EC" id="4.2.1.3" evidence="9"/>
<keyword evidence="13" id="KW-1185">Reference proteome</keyword>
<dbReference type="STRING" id="639282.DEFDS_0679"/>
<protein>
    <recommendedName>
        <fullName evidence="9">Aconitate hydratase</fullName>
        <shortName evidence="9">Aconitase</shortName>
        <ecNumber evidence="9">4.2.1.3</ecNumber>
    </recommendedName>
</protein>
<feature type="domain" description="Aconitase/3-isopropylmalate dehydratase large subunit alpha/beta/alpha" evidence="10">
    <location>
        <begin position="62"/>
        <end position="546"/>
    </location>
</feature>
<evidence type="ECO:0000256" key="1">
    <source>
        <dbReference type="ARBA" id="ARBA00001966"/>
    </source>
</evidence>
<dbReference type="InterPro" id="IPR001030">
    <property type="entry name" value="Acoase/IPM_deHydtase_lsu_aba"/>
</dbReference>
<organism evidence="12 13">
    <name type="scientific">Deferribacter desulfuricans (strain DSM 14783 / JCM 11476 / NBRC 101012 / SSM1)</name>
    <dbReference type="NCBI Taxonomy" id="639282"/>
    <lineage>
        <taxon>Bacteria</taxon>
        <taxon>Pseudomonadati</taxon>
        <taxon>Deferribacterota</taxon>
        <taxon>Deferribacteres</taxon>
        <taxon>Deferribacterales</taxon>
        <taxon>Deferribacteraceae</taxon>
        <taxon>Deferribacter</taxon>
    </lineage>
</organism>
<dbReference type="InterPro" id="IPR006249">
    <property type="entry name" value="Aconitase/IRP2"/>
</dbReference>
<name>D3PC36_DEFDS</name>
<reference evidence="12 13" key="1">
    <citation type="journal article" date="2010" name="DNA Res.">
        <title>Bacterial lifestyle in a deep-sea hydrothermal vent chimney revealed by the genome sequence of the thermophilic bacterium Deferribacter desulfuricans SSM1.</title>
        <authorList>
            <person name="Takaki Y."/>
            <person name="Shimamura S."/>
            <person name="Nakagawa S."/>
            <person name="Fukuhara Y."/>
            <person name="Horikawa H."/>
            <person name="Ankai A."/>
            <person name="Harada T."/>
            <person name="Hosoyama A."/>
            <person name="Oguchi A."/>
            <person name="Fukui S."/>
            <person name="Fujita N."/>
            <person name="Takami H."/>
            <person name="Takai K."/>
        </authorList>
    </citation>
    <scope>NUCLEOTIDE SEQUENCE [LARGE SCALE GENOMIC DNA]</scope>
    <source>
        <strain evidence="13">DSM 14783 / JCM 11476 / NBRC 101012 / SSM1</strain>
    </source>
</reference>
<evidence type="ECO:0000256" key="9">
    <source>
        <dbReference type="RuleBase" id="RU361275"/>
    </source>
</evidence>
<comment type="cofactor">
    <cofactor evidence="1">
        <name>[4Fe-4S] cluster</name>
        <dbReference type="ChEBI" id="CHEBI:49883"/>
    </cofactor>
</comment>
<dbReference type="RefSeq" id="WP_013007407.1">
    <property type="nucleotide sequence ID" value="NC_013939.1"/>
</dbReference>
<dbReference type="InterPro" id="IPR018136">
    <property type="entry name" value="Aconitase_4Fe-4S_BS"/>
</dbReference>
<comment type="function">
    <text evidence="9">Catalyzes the isomerization of citrate to isocitrate via cis-aconitate.</text>
</comment>
<dbReference type="SUPFAM" id="SSF53732">
    <property type="entry name" value="Aconitase iron-sulfur domain"/>
    <property type="match status" value="1"/>
</dbReference>
<dbReference type="Gene3D" id="3.30.499.10">
    <property type="entry name" value="Aconitase, domain 3"/>
    <property type="match status" value="2"/>
</dbReference>
<dbReference type="InterPro" id="IPR015931">
    <property type="entry name" value="Acnase/IPM_dHydase_lsu_aba_1/3"/>
</dbReference>
<dbReference type="FunFam" id="3.20.19.10:FF:000001">
    <property type="entry name" value="Aconitate hydratase"/>
    <property type="match status" value="1"/>
</dbReference>
<evidence type="ECO:0000256" key="5">
    <source>
        <dbReference type="ARBA" id="ARBA00023004"/>
    </source>
</evidence>
<comment type="catalytic activity">
    <reaction evidence="8 9">
        <text>citrate = D-threo-isocitrate</text>
        <dbReference type="Rhea" id="RHEA:10336"/>
        <dbReference type="ChEBI" id="CHEBI:15562"/>
        <dbReference type="ChEBI" id="CHEBI:16947"/>
        <dbReference type="EC" id="4.2.1.3"/>
    </reaction>
</comment>
<keyword evidence="6 9" id="KW-0411">Iron-sulfur</keyword>
<sequence length="876" mass="98509">MQNEVLSKFKNSNFYYINLKQLNKEKKVEKLPFTIRVLLENLLRNYDGKIVKKDHIDAILNWDPKNTEKIELPYFPSRVLMQDFTGVPAVVDLAALRDAALKLGVSPENVNPTVQTDLIIDHSVQIDYFGTSYSLAKNVEKEFERNKERYKVLKWAQQSFNNFRVIPPNNGICHQINLEYLSRPIKTSIIDGKTIAFPDTVIGTDSHTPMVNGIGVLSWGVGGIEAEAVMLGQPYYLSIPQVIGVHLLGELQPYTTTTDLVLSLTEFLRKYGVVEKFVEFLGDSIKTLSVPDRATISNMSPENGSTATYFPMDEKTAEYLVLTNREEDAKLMINYAKENLFFGENWDTINYTDILEFDLSKVKPVVAGPSRPHDKIFLTDLKEKFKEINPDKKKTGIFNNNEKVTIEDGSVVIAAITSCTNTSNPKVMIGAGLLAKKAVEKGLTTKPYVKTSLAPGSKVVTDYLQKCNLLPYLEALRFHVTAYGCTTCIGNSGPLPNEIEKAIDDNKLTVASVLSGNRNFEARIHNKVKTNFLASPILVVAYAIAGRIDIDFDKEPIGYDPNGEAVYLKDIWPTNEEIDKLLSTSLTKSDYEKEYKDIDKGDKHWNEIHINTSKTFEWDEKSTYIKKPPYFDNFSIDLEPPKDIKNARILLLLGDTVTTDHISPAGAIRADYPAGKYLLSKGVDVKDFNTYGSRRGNHEVMIRGTFGNVRVKNLMLKGKEGSFTIKYQENEEMFIYDAAMKYISEGTPLVVFAKKEYGSGSSRDWAAKGTKLLGIKAVIAESFERIHRSNLIGIGVLPLQFLPGDSYEKYCITGSEQIDILGIENIQPKKQLTIVAKKDDKTVEFPVIARLDTDIEVEYFINDGILPFVLRNIVKK</sequence>
<dbReference type="GO" id="GO:0006099">
    <property type="term" value="P:tricarboxylic acid cycle"/>
    <property type="evidence" value="ECO:0007669"/>
    <property type="project" value="UniProtKB-UniPathway"/>
</dbReference>
<keyword evidence="9" id="KW-0004">4Fe-4S</keyword>
<dbReference type="InterPro" id="IPR015928">
    <property type="entry name" value="Aconitase/3IPM_dehydase_swvl"/>
</dbReference>
<evidence type="ECO:0000256" key="7">
    <source>
        <dbReference type="ARBA" id="ARBA00023239"/>
    </source>
</evidence>
<dbReference type="InterPro" id="IPR044137">
    <property type="entry name" value="AcnA_IRP_Swivel"/>
</dbReference>
<evidence type="ECO:0000256" key="8">
    <source>
        <dbReference type="ARBA" id="ARBA00023501"/>
    </source>
</evidence>
<comment type="similarity">
    <text evidence="3 9">Belongs to the aconitase/IPM isomerase family.</text>
</comment>
<accession>D3PC36</accession>
<dbReference type="PROSITE" id="PS00450">
    <property type="entry name" value="ACONITASE_1"/>
    <property type="match status" value="1"/>
</dbReference>
<evidence type="ECO:0000256" key="6">
    <source>
        <dbReference type="ARBA" id="ARBA00023014"/>
    </source>
</evidence>
<dbReference type="PANTHER" id="PTHR11670">
    <property type="entry name" value="ACONITASE/IRON-RESPONSIVE ELEMENT FAMILY MEMBER"/>
    <property type="match status" value="1"/>
</dbReference>
<evidence type="ECO:0000313" key="13">
    <source>
        <dbReference type="Proteomes" id="UP000001520"/>
    </source>
</evidence>
<dbReference type="KEGG" id="ddf:DEFDS_0679"/>